<protein>
    <recommendedName>
        <fullName evidence="4">DUF2065 domain-containing protein</fullName>
    </recommendedName>
</protein>
<evidence type="ECO:0000313" key="2">
    <source>
        <dbReference type="EMBL" id="SDB13390.1"/>
    </source>
</evidence>
<dbReference type="STRING" id="617002.SAMN05660653_00657"/>
<feature type="transmembrane region" description="Helical" evidence="1">
    <location>
        <begin position="43"/>
        <end position="63"/>
    </location>
</feature>
<evidence type="ECO:0000313" key="3">
    <source>
        <dbReference type="Proteomes" id="UP000198771"/>
    </source>
</evidence>
<dbReference type="Proteomes" id="UP000198771">
    <property type="component" value="Unassembled WGS sequence"/>
</dbReference>
<keyword evidence="1" id="KW-0812">Transmembrane</keyword>
<sequence length="67" mass="7480">MNFDLKLLLAALGLALVLEGIPYFLWSEKMPGYLRFLSEQPPATLRKMGLAAIISGLVFLALARRFL</sequence>
<keyword evidence="1" id="KW-0472">Membrane</keyword>
<evidence type="ECO:0008006" key="4">
    <source>
        <dbReference type="Google" id="ProtNLM"/>
    </source>
</evidence>
<dbReference type="InterPro" id="IPR019201">
    <property type="entry name" value="DUF2065"/>
</dbReference>
<dbReference type="RefSeq" id="WP_092117392.1">
    <property type="nucleotide sequence ID" value="NZ_FMXO01000003.1"/>
</dbReference>
<dbReference type="Pfam" id="PF09838">
    <property type="entry name" value="DUF2065"/>
    <property type="match status" value="1"/>
</dbReference>
<keyword evidence="3" id="KW-1185">Reference proteome</keyword>
<dbReference type="OrthoDB" id="5460292at2"/>
<keyword evidence="1" id="KW-1133">Transmembrane helix</keyword>
<evidence type="ECO:0000256" key="1">
    <source>
        <dbReference type="SAM" id="Phobius"/>
    </source>
</evidence>
<reference evidence="2 3" key="1">
    <citation type="submission" date="2016-10" db="EMBL/GenBank/DDBJ databases">
        <authorList>
            <person name="de Groot N.N."/>
        </authorList>
    </citation>
    <scope>NUCLEOTIDE SEQUENCE [LARGE SCALE GENOMIC DNA]</scope>
    <source>
        <strain evidence="2 3">ASO4-2</strain>
    </source>
</reference>
<accession>A0A1G6AYD9</accession>
<gene>
    <name evidence="2" type="ORF">SAMN05660653_00657</name>
</gene>
<name>A0A1G6AYD9_9BACT</name>
<dbReference type="EMBL" id="FMXO01000003">
    <property type="protein sequence ID" value="SDB13390.1"/>
    <property type="molecule type" value="Genomic_DNA"/>
</dbReference>
<proteinExistence type="predicted"/>
<dbReference type="AlphaFoldDB" id="A0A1G6AYD9"/>
<organism evidence="2 3">
    <name type="scientific">Desulfonatronum thiosulfatophilum</name>
    <dbReference type="NCBI Taxonomy" id="617002"/>
    <lineage>
        <taxon>Bacteria</taxon>
        <taxon>Pseudomonadati</taxon>
        <taxon>Thermodesulfobacteriota</taxon>
        <taxon>Desulfovibrionia</taxon>
        <taxon>Desulfovibrionales</taxon>
        <taxon>Desulfonatronaceae</taxon>
        <taxon>Desulfonatronum</taxon>
    </lineage>
</organism>